<dbReference type="HAMAP" id="MF_01145">
    <property type="entry name" value="Foldase_PrsA"/>
    <property type="match status" value="1"/>
</dbReference>
<dbReference type="SUPFAM" id="SSF54534">
    <property type="entry name" value="FKBP-like"/>
    <property type="match status" value="1"/>
</dbReference>
<keyword evidence="16" id="KW-1185">Reference proteome</keyword>
<evidence type="ECO:0000256" key="10">
    <source>
        <dbReference type="ARBA" id="ARBA00023288"/>
    </source>
</evidence>
<dbReference type="EC" id="5.2.1.8" evidence="11"/>
<dbReference type="PROSITE" id="PS51257">
    <property type="entry name" value="PROKAR_LIPOPROTEIN"/>
    <property type="match status" value="1"/>
</dbReference>
<dbReference type="InterPro" id="IPR037041">
    <property type="entry name" value="Trigger_fac_C_sf"/>
</dbReference>
<evidence type="ECO:0000256" key="5">
    <source>
        <dbReference type="ARBA" id="ARBA00022729"/>
    </source>
</evidence>
<evidence type="ECO:0000259" key="14">
    <source>
        <dbReference type="PROSITE" id="PS50198"/>
    </source>
</evidence>
<name>A0A494Z8Y4_9BACI</name>
<keyword evidence="6 11" id="KW-0697">Rotamase</keyword>
<dbReference type="Gene3D" id="1.10.3120.10">
    <property type="entry name" value="Trigger factor, C-terminal domain"/>
    <property type="match status" value="1"/>
</dbReference>
<proteinExistence type="inferred from homology"/>
<evidence type="ECO:0000256" key="9">
    <source>
        <dbReference type="ARBA" id="ARBA00023235"/>
    </source>
</evidence>
<dbReference type="RefSeq" id="WP_121127882.1">
    <property type="nucleotide sequence ID" value="NZ_JBHUFK010000020.1"/>
</dbReference>
<evidence type="ECO:0000256" key="7">
    <source>
        <dbReference type="ARBA" id="ARBA00023136"/>
    </source>
</evidence>
<dbReference type="Pfam" id="PF00639">
    <property type="entry name" value="Rotamase"/>
    <property type="match status" value="1"/>
</dbReference>
<reference evidence="15 16" key="1">
    <citation type="journal article" date="2015" name="Antonie Van Leeuwenhoek">
        <title>Oceanobacillus bengalensis sp. nov., a bacterium isolated from seawater of the Bay of Bengal.</title>
        <authorList>
            <person name="Yongchang O."/>
            <person name="Xiang W."/>
            <person name="Wang G."/>
        </authorList>
    </citation>
    <scope>NUCLEOTIDE SEQUENCE [LARGE SCALE GENOMIC DNA]</scope>
    <source>
        <strain evidence="15 16">MCCC 1K00260</strain>
    </source>
</reference>
<comment type="catalytic activity">
    <reaction evidence="1 11">
        <text>[protein]-peptidylproline (omega=180) = [protein]-peptidylproline (omega=0)</text>
        <dbReference type="Rhea" id="RHEA:16237"/>
        <dbReference type="Rhea" id="RHEA-COMP:10747"/>
        <dbReference type="Rhea" id="RHEA-COMP:10748"/>
        <dbReference type="ChEBI" id="CHEBI:83833"/>
        <dbReference type="ChEBI" id="CHEBI:83834"/>
        <dbReference type="EC" id="5.2.1.8"/>
    </reaction>
</comment>
<evidence type="ECO:0000256" key="11">
    <source>
        <dbReference type="HAMAP-Rule" id="MF_01145"/>
    </source>
</evidence>
<dbReference type="InterPro" id="IPR023059">
    <property type="entry name" value="Foldase_PrsA"/>
</dbReference>
<evidence type="ECO:0000256" key="4">
    <source>
        <dbReference type="ARBA" id="ARBA00022475"/>
    </source>
</evidence>
<dbReference type="GO" id="GO:0003755">
    <property type="term" value="F:peptidyl-prolyl cis-trans isomerase activity"/>
    <property type="evidence" value="ECO:0007669"/>
    <property type="project" value="UniProtKB-UniRule"/>
</dbReference>
<feature type="chain" id="PRO_5038886814" description="Foldase protein PrsA" evidence="13">
    <location>
        <begin position="20"/>
        <end position="290"/>
    </location>
</feature>
<dbReference type="AlphaFoldDB" id="A0A494Z8Y4"/>
<dbReference type="PANTHER" id="PTHR47245">
    <property type="entry name" value="PEPTIDYLPROLYL ISOMERASE"/>
    <property type="match status" value="1"/>
</dbReference>
<sequence length="290" mass="32211">MKKLAIALALSASVITLSACNSEADESEVVVETAAGDITKEEFYEELKSRSGGAVLQELVTVKVLEDNYEVSDEDVDNEIEAMKDQYGDSYDMLIQQQFGSEDAFRQILYISLLQEKAAAEDIEITDEQLQERYDRSLKEIDAQHILVADEETANEVKQKLDDGGDFAELAAEYSTDGSAQDGGNLGYFTAGDMVPEFEDAAYSMEAGDVSDPVQSDFGFHIIKVNDIRDTEQEIGEFEDVKEDLRRELVASQVDTAKLQEKVNGLIEEAEVDIKIEEFENMFETEAAEG</sequence>
<dbReference type="PROSITE" id="PS01096">
    <property type="entry name" value="PPIC_PPIASE_1"/>
    <property type="match status" value="1"/>
</dbReference>
<evidence type="ECO:0000313" key="16">
    <source>
        <dbReference type="Proteomes" id="UP000281813"/>
    </source>
</evidence>
<comment type="similarity">
    <text evidence="3 11">Belongs to the PrsA family.</text>
</comment>
<dbReference type="PROSITE" id="PS50198">
    <property type="entry name" value="PPIC_PPIASE_2"/>
    <property type="match status" value="1"/>
</dbReference>
<keyword evidence="7 11" id="KW-0472">Membrane</keyword>
<organism evidence="15 16">
    <name type="scientific">Oceanobacillus bengalensis</name>
    <dbReference type="NCBI Taxonomy" id="1435466"/>
    <lineage>
        <taxon>Bacteria</taxon>
        <taxon>Bacillati</taxon>
        <taxon>Bacillota</taxon>
        <taxon>Bacilli</taxon>
        <taxon>Bacillales</taxon>
        <taxon>Bacillaceae</taxon>
        <taxon>Oceanobacillus</taxon>
    </lineage>
</organism>
<dbReference type="OrthoDB" id="14196at2"/>
<keyword evidence="8 11" id="KW-0564">Palmitate</keyword>
<evidence type="ECO:0000256" key="2">
    <source>
        <dbReference type="ARBA" id="ARBA00004193"/>
    </source>
</evidence>
<evidence type="ECO:0000313" key="15">
    <source>
        <dbReference type="EMBL" id="RKQ18798.1"/>
    </source>
</evidence>
<dbReference type="GO" id="GO:0006457">
    <property type="term" value="P:protein folding"/>
    <property type="evidence" value="ECO:0007669"/>
    <property type="project" value="UniProtKB-UniRule"/>
</dbReference>
<comment type="function">
    <text evidence="11">Plays a major role in protein secretion by helping the post-translocational extracellular folding of several secreted proteins.</text>
</comment>
<dbReference type="InterPro" id="IPR027304">
    <property type="entry name" value="Trigger_fact/SurA_dom_sf"/>
</dbReference>
<evidence type="ECO:0000256" key="6">
    <source>
        <dbReference type="ARBA" id="ARBA00023110"/>
    </source>
</evidence>
<comment type="subcellular location">
    <subcellularLocation>
        <location evidence="2 11">Cell membrane</location>
        <topology evidence="2 11">Lipid-anchor</topology>
    </subcellularLocation>
</comment>
<dbReference type="InterPro" id="IPR023058">
    <property type="entry name" value="PPIase_PpiC_CS"/>
</dbReference>
<keyword evidence="12" id="KW-0175">Coiled coil</keyword>
<dbReference type="SUPFAM" id="SSF109998">
    <property type="entry name" value="Triger factor/SurA peptide-binding domain-like"/>
    <property type="match status" value="1"/>
</dbReference>
<feature type="coiled-coil region" evidence="12">
    <location>
        <begin position="228"/>
        <end position="262"/>
    </location>
</feature>
<dbReference type="GO" id="GO:0005886">
    <property type="term" value="C:plasma membrane"/>
    <property type="evidence" value="ECO:0007669"/>
    <property type="project" value="UniProtKB-SubCell"/>
</dbReference>
<accession>A0A494Z8Y4</accession>
<dbReference type="InterPro" id="IPR000297">
    <property type="entry name" value="PPIase_PpiC"/>
</dbReference>
<gene>
    <name evidence="11" type="primary">prsA</name>
    <name evidence="15" type="ORF">D8M05_01435</name>
</gene>
<evidence type="ECO:0000256" key="13">
    <source>
        <dbReference type="SAM" id="SignalP"/>
    </source>
</evidence>
<feature type="signal peptide" evidence="13">
    <location>
        <begin position="1"/>
        <end position="19"/>
    </location>
</feature>
<feature type="domain" description="PpiC" evidence="14">
    <location>
        <begin position="138"/>
        <end position="227"/>
    </location>
</feature>
<dbReference type="PANTHER" id="PTHR47245:SF1">
    <property type="entry name" value="FOLDASE PROTEIN PRSA"/>
    <property type="match status" value="1"/>
</dbReference>
<keyword evidence="5 11" id="KW-0732">Signal</keyword>
<keyword evidence="10 11" id="KW-0449">Lipoprotein</keyword>
<evidence type="ECO:0000256" key="12">
    <source>
        <dbReference type="SAM" id="Coils"/>
    </source>
</evidence>
<keyword evidence="4 11" id="KW-1003">Cell membrane</keyword>
<comment type="caution">
    <text evidence="15">The sequence shown here is derived from an EMBL/GenBank/DDBJ whole genome shotgun (WGS) entry which is preliminary data.</text>
</comment>
<dbReference type="GO" id="GO:0015031">
    <property type="term" value="P:protein transport"/>
    <property type="evidence" value="ECO:0007669"/>
    <property type="project" value="InterPro"/>
</dbReference>
<dbReference type="Proteomes" id="UP000281813">
    <property type="component" value="Unassembled WGS sequence"/>
</dbReference>
<protein>
    <recommendedName>
        <fullName evidence="11">Foldase protein PrsA</fullName>
        <ecNumber evidence="11">5.2.1.8</ecNumber>
    </recommendedName>
</protein>
<dbReference type="InterPro" id="IPR046357">
    <property type="entry name" value="PPIase_dom_sf"/>
</dbReference>
<dbReference type="EMBL" id="RBZO01000001">
    <property type="protein sequence ID" value="RKQ18798.1"/>
    <property type="molecule type" value="Genomic_DNA"/>
</dbReference>
<dbReference type="Gene3D" id="3.10.50.40">
    <property type="match status" value="1"/>
</dbReference>
<dbReference type="InterPro" id="IPR050245">
    <property type="entry name" value="PrsA_foldase"/>
</dbReference>
<keyword evidence="9 11" id="KW-0413">Isomerase</keyword>
<evidence type="ECO:0000256" key="1">
    <source>
        <dbReference type="ARBA" id="ARBA00000971"/>
    </source>
</evidence>
<evidence type="ECO:0000256" key="8">
    <source>
        <dbReference type="ARBA" id="ARBA00023139"/>
    </source>
</evidence>
<evidence type="ECO:0000256" key="3">
    <source>
        <dbReference type="ARBA" id="ARBA00006071"/>
    </source>
</evidence>